<reference evidence="4 5" key="1">
    <citation type="journal article" date="2010" name="Stand. Genomic Sci.">
        <title>Complete genome sequence of Haliangium ochraceum type strain (SMP-2).</title>
        <authorList>
            <consortium name="US DOE Joint Genome Institute (JGI-PGF)"/>
            <person name="Ivanova N."/>
            <person name="Daum C."/>
            <person name="Lang E."/>
            <person name="Abt B."/>
            <person name="Kopitz M."/>
            <person name="Saunders E."/>
            <person name="Lapidus A."/>
            <person name="Lucas S."/>
            <person name="Glavina Del Rio T."/>
            <person name="Nolan M."/>
            <person name="Tice H."/>
            <person name="Copeland A."/>
            <person name="Cheng J.F."/>
            <person name="Chen F."/>
            <person name="Bruce D."/>
            <person name="Goodwin L."/>
            <person name="Pitluck S."/>
            <person name="Mavromatis K."/>
            <person name="Pati A."/>
            <person name="Mikhailova N."/>
            <person name="Chen A."/>
            <person name="Palaniappan K."/>
            <person name="Land M."/>
            <person name="Hauser L."/>
            <person name="Chang Y.J."/>
            <person name="Jeffries C.D."/>
            <person name="Detter J.C."/>
            <person name="Brettin T."/>
            <person name="Rohde M."/>
            <person name="Goker M."/>
            <person name="Bristow J."/>
            <person name="Markowitz V."/>
            <person name="Eisen J.A."/>
            <person name="Hugenholtz P."/>
            <person name="Kyrpides N.C."/>
            <person name="Klenk H.P."/>
        </authorList>
    </citation>
    <scope>NUCLEOTIDE SEQUENCE [LARGE SCALE GENOMIC DNA]</scope>
    <source>
        <strain evidence="5">DSM 14365 / CIP 107738 / JCM 11303 / AJ 13395 / SMP-2</strain>
    </source>
</reference>
<evidence type="ECO:0000256" key="1">
    <source>
        <dbReference type="PROSITE-ProRule" id="PRU00473"/>
    </source>
</evidence>
<feature type="region of interest" description="Disordered" evidence="2">
    <location>
        <begin position="134"/>
        <end position="163"/>
    </location>
</feature>
<dbReference type="InterPro" id="IPR006665">
    <property type="entry name" value="OmpA-like"/>
</dbReference>
<dbReference type="AlphaFoldDB" id="D0LQC2"/>
<dbReference type="PANTHER" id="PTHR30329">
    <property type="entry name" value="STATOR ELEMENT OF FLAGELLAR MOTOR COMPLEX"/>
    <property type="match status" value="1"/>
</dbReference>
<dbReference type="KEGG" id="hoh:Hoch_6462"/>
<dbReference type="InterPro" id="IPR050330">
    <property type="entry name" value="Bact_OuterMem_StrucFunc"/>
</dbReference>
<feature type="compositionally biased region" description="Acidic residues" evidence="2">
    <location>
        <begin position="144"/>
        <end position="155"/>
    </location>
</feature>
<dbReference type="Pfam" id="PF00691">
    <property type="entry name" value="OmpA"/>
    <property type="match status" value="1"/>
</dbReference>
<dbReference type="EMBL" id="CP001804">
    <property type="protein sequence ID" value="ACY18931.1"/>
    <property type="molecule type" value="Genomic_DNA"/>
</dbReference>
<evidence type="ECO:0000256" key="2">
    <source>
        <dbReference type="SAM" id="MobiDB-lite"/>
    </source>
</evidence>
<dbReference type="PANTHER" id="PTHR30329:SF21">
    <property type="entry name" value="LIPOPROTEIN YIAD-RELATED"/>
    <property type="match status" value="1"/>
</dbReference>
<sequence length="342" mass="36790">MRVGFPVNPLLAIEGELPLVPTSAQSGDDEATVLVLEPRVLARVGGGRIGGSVEPFALFGFGLPIALSSDDQVAASDVVASLHAGVGVRVPQKTGWNLRADARTAMLPGRGVALAGFDFEISIGLYRVFGQPEAPPPARLAPDRDDDGVADEDDACPDRMEDIDGFEDLDGCPDIDDDRDQVLDIADGCRLAPENINGYRDGDGCPDVLPPELVELVPAPRALLFRRSGDALRTRSEAVVDHLADLLERHPSVRIVIVGHVDPGELDDEDADAEHTLSLRRAETVREALIRRGVSVRRLEVWDAAAEFPLSEGSSSHERARNRRVTVRVLRPDLPVASQIAP</sequence>
<organism evidence="4 5">
    <name type="scientific">Haliangium ochraceum (strain DSM 14365 / JCM 11303 / SMP-2)</name>
    <dbReference type="NCBI Taxonomy" id="502025"/>
    <lineage>
        <taxon>Bacteria</taxon>
        <taxon>Pseudomonadati</taxon>
        <taxon>Myxococcota</taxon>
        <taxon>Polyangia</taxon>
        <taxon>Haliangiales</taxon>
        <taxon>Kofleriaceae</taxon>
        <taxon>Haliangium</taxon>
    </lineage>
</organism>
<protein>
    <submittedName>
        <fullName evidence="4">OmpA/MotB domain protein</fullName>
    </submittedName>
</protein>
<feature type="domain" description="OmpA-like" evidence="3">
    <location>
        <begin position="212"/>
        <end position="333"/>
    </location>
</feature>
<accession>D0LQC2</accession>
<evidence type="ECO:0000313" key="4">
    <source>
        <dbReference type="EMBL" id="ACY18931.1"/>
    </source>
</evidence>
<dbReference type="RefSeq" id="WP_012831523.1">
    <property type="nucleotide sequence ID" value="NC_013440.1"/>
</dbReference>
<evidence type="ECO:0000259" key="3">
    <source>
        <dbReference type="PROSITE" id="PS51123"/>
    </source>
</evidence>
<dbReference type="PROSITE" id="PS51123">
    <property type="entry name" value="OMPA_2"/>
    <property type="match status" value="1"/>
</dbReference>
<dbReference type="SUPFAM" id="SSF103647">
    <property type="entry name" value="TSP type-3 repeat"/>
    <property type="match status" value="1"/>
</dbReference>
<dbReference type="Gene3D" id="3.30.1330.60">
    <property type="entry name" value="OmpA-like domain"/>
    <property type="match status" value="1"/>
</dbReference>
<dbReference type="eggNOG" id="COG2885">
    <property type="taxonomic scope" value="Bacteria"/>
</dbReference>
<dbReference type="GO" id="GO:0016020">
    <property type="term" value="C:membrane"/>
    <property type="evidence" value="ECO:0007669"/>
    <property type="project" value="UniProtKB-UniRule"/>
</dbReference>
<dbReference type="CDD" id="cd07185">
    <property type="entry name" value="OmpA_C-like"/>
    <property type="match status" value="1"/>
</dbReference>
<dbReference type="InterPro" id="IPR036737">
    <property type="entry name" value="OmpA-like_sf"/>
</dbReference>
<dbReference type="GO" id="GO:0005509">
    <property type="term" value="F:calcium ion binding"/>
    <property type="evidence" value="ECO:0007669"/>
    <property type="project" value="InterPro"/>
</dbReference>
<dbReference type="Gene3D" id="4.10.1080.10">
    <property type="entry name" value="TSP type-3 repeat"/>
    <property type="match status" value="1"/>
</dbReference>
<dbReference type="HOGENOM" id="CLU_810779_0_0_7"/>
<gene>
    <name evidence="4" type="ordered locus">Hoch_6462</name>
</gene>
<dbReference type="STRING" id="502025.Hoch_6462"/>
<dbReference type="InterPro" id="IPR028974">
    <property type="entry name" value="TSP_type-3_rpt"/>
</dbReference>
<dbReference type="SUPFAM" id="SSF103088">
    <property type="entry name" value="OmpA-like"/>
    <property type="match status" value="1"/>
</dbReference>
<proteinExistence type="predicted"/>
<keyword evidence="5" id="KW-1185">Reference proteome</keyword>
<dbReference type="Proteomes" id="UP000001880">
    <property type="component" value="Chromosome"/>
</dbReference>
<name>D0LQC2_HALO1</name>
<dbReference type="OrthoDB" id="9782229at2"/>
<evidence type="ECO:0000313" key="5">
    <source>
        <dbReference type="Proteomes" id="UP000001880"/>
    </source>
</evidence>
<keyword evidence="1" id="KW-0472">Membrane</keyword>